<evidence type="ECO:0000256" key="3">
    <source>
        <dbReference type="ARBA" id="ARBA00012784"/>
    </source>
</evidence>
<evidence type="ECO:0000256" key="1">
    <source>
        <dbReference type="ARBA" id="ARBA00001947"/>
    </source>
</evidence>
<dbReference type="Proteomes" id="UP001476282">
    <property type="component" value="Unassembled WGS sequence"/>
</dbReference>
<keyword evidence="5" id="KW-0378">Hydrolase</keyword>
<evidence type="ECO:0000313" key="9">
    <source>
        <dbReference type="Proteomes" id="UP001476282"/>
    </source>
</evidence>
<organism evidence="8 9">
    <name type="scientific">Haloferula sargassicola</name>
    <dbReference type="NCBI Taxonomy" id="490096"/>
    <lineage>
        <taxon>Bacteria</taxon>
        <taxon>Pseudomonadati</taxon>
        <taxon>Verrucomicrobiota</taxon>
        <taxon>Verrucomicrobiia</taxon>
        <taxon>Verrucomicrobiales</taxon>
        <taxon>Verrucomicrobiaceae</taxon>
        <taxon>Haloferula</taxon>
    </lineage>
</organism>
<dbReference type="NCBIfam" id="NF006847">
    <property type="entry name" value="PRK09358.1-2"/>
    <property type="match status" value="1"/>
</dbReference>
<name>A0ABP9UQQ3_9BACT</name>
<keyword evidence="4" id="KW-0479">Metal-binding</keyword>
<dbReference type="EMBL" id="BAABRI010000018">
    <property type="protein sequence ID" value="GAA5483883.1"/>
    <property type="molecule type" value="Genomic_DNA"/>
</dbReference>
<keyword evidence="6" id="KW-0862">Zinc</keyword>
<accession>A0ABP9UQQ3</accession>
<dbReference type="InterPro" id="IPR001365">
    <property type="entry name" value="A_deaminase_dom"/>
</dbReference>
<comment type="similarity">
    <text evidence="2">Belongs to the metallo-dependent hydrolases superfamily. Adenosine and AMP deaminases family.</text>
</comment>
<dbReference type="NCBIfam" id="TIGR01430">
    <property type="entry name" value="aden_deam"/>
    <property type="match status" value="1"/>
</dbReference>
<evidence type="ECO:0000313" key="8">
    <source>
        <dbReference type="EMBL" id="GAA5483883.1"/>
    </source>
</evidence>
<proteinExistence type="inferred from homology"/>
<dbReference type="SUPFAM" id="SSF51556">
    <property type="entry name" value="Metallo-dependent hydrolases"/>
    <property type="match status" value="1"/>
</dbReference>
<evidence type="ECO:0000256" key="2">
    <source>
        <dbReference type="ARBA" id="ARBA00006676"/>
    </source>
</evidence>
<reference evidence="8 9" key="1">
    <citation type="submission" date="2024-02" db="EMBL/GenBank/DDBJ databases">
        <title>Haloferula sargassicola NBRC 104335.</title>
        <authorList>
            <person name="Ichikawa N."/>
            <person name="Katano-Makiyama Y."/>
            <person name="Hidaka K."/>
        </authorList>
    </citation>
    <scope>NUCLEOTIDE SEQUENCE [LARGE SCALE GENOMIC DNA]</scope>
    <source>
        <strain evidence="8 9">NBRC 104335</strain>
    </source>
</reference>
<evidence type="ECO:0000256" key="4">
    <source>
        <dbReference type="ARBA" id="ARBA00022723"/>
    </source>
</evidence>
<evidence type="ECO:0000256" key="6">
    <source>
        <dbReference type="ARBA" id="ARBA00022833"/>
    </source>
</evidence>
<dbReference type="PANTHER" id="PTHR11409">
    <property type="entry name" value="ADENOSINE DEAMINASE"/>
    <property type="match status" value="1"/>
</dbReference>
<sequence>MIEQRYPESYPVCPLPEGAELVKALDFRRLPKVLLHEHLDGGVRPATVIELAKASGYGGLPTENSDDLADWFHRGAQKGNLPEYLEGFAHTIAVMQTAEDLERVAYEFLEDMAEDGVVYAEVRFAPVFHTQGKLNQDQVVEAVLKGLERGGKAFGVEWGLIICAMRDRSDSLEAAELAIRWRDQGVVGFDLAGGEAGYPPKKHLAAFQAIHRANFSITIHAGEAFGLESIWQALQWCGAHRLGHATRLLDDIEIGADGSLKMGTLARYILDHRIPLEMCLSSNVHTGACASMSEHPFRKFHEIGFRVFLNTDDRLMSDTEMSKELSLATETFGLSLIDLEKMTMNAMKSSFAPHHQRVALIHRKLLPSYAMIFAELTARAFSGEFDSSSL</sequence>
<protein>
    <recommendedName>
        <fullName evidence="3">adenosine deaminase</fullName>
        <ecNumber evidence="3">3.5.4.4</ecNumber>
    </recommendedName>
</protein>
<dbReference type="InterPro" id="IPR032466">
    <property type="entry name" value="Metal_Hydrolase"/>
</dbReference>
<dbReference type="EC" id="3.5.4.4" evidence="3"/>
<evidence type="ECO:0000256" key="5">
    <source>
        <dbReference type="ARBA" id="ARBA00022801"/>
    </source>
</evidence>
<dbReference type="InterPro" id="IPR006330">
    <property type="entry name" value="Ado/ade_deaminase"/>
</dbReference>
<keyword evidence="9" id="KW-1185">Reference proteome</keyword>
<dbReference type="PANTHER" id="PTHR11409:SF43">
    <property type="entry name" value="ADENOSINE DEAMINASE"/>
    <property type="match status" value="1"/>
</dbReference>
<dbReference type="Pfam" id="PF00962">
    <property type="entry name" value="A_deaminase"/>
    <property type="match status" value="1"/>
</dbReference>
<feature type="domain" description="Adenosine deaminase" evidence="7">
    <location>
        <begin position="31"/>
        <end position="362"/>
    </location>
</feature>
<dbReference type="RefSeq" id="WP_353567988.1">
    <property type="nucleotide sequence ID" value="NZ_BAABRI010000018.1"/>
</dbReference>
<comment type="cofactor">
    <cofactor evidence="1">
        <name>Zn(2+)</name>
        <dbReference type="ChEBI" id="CHEBI:29105"/>
    </cofactor>
</comment>
<comment type="caution">
    <text evidence="8">The sequence shown here is derived from an EMBL/GenBank/DDBJ whole genome shotgun (WGS) entry which is preliminary data.</text>
</comment>
<dbReference type="Gene3D" id="3.20.20.140">
    <property type="entry name" value="Metal-dependent hydrolases"/>
    <property type="match status" value="1"/>
</dbReference>
<gene>
    <name evidence="8" type="primary">add_2</name>
    <name evidence="8" type="ORF">Hsar01_03117</name>
</gene>
<evidence type="ECO:0000259" key="7">
    <source>
        <dbReference type="Pfam" id="PF00962"/>
    </source>
</evidence>